<dbReference type="InterPro" id="IPR003746">
    <property type="entry name" value="DUF167"/>
</dbReference>
<reference evidence="4" key="1">
    <citation type="journal article" date="2019" name="Int. J. Syst. Evol. Microbiol.">
        <title>The Global Catalogue of Microorganisms (GCM) 10K type strain sequencing project: providing services to taxonomists for standard genome sequencing and annotation.</title>
        <authorList>
            <consortium name="The Broad Institute Genomics Platform"/>
            <consortium name="The Broad Institute Genome Sequencing Center for Infectious Disease"/>
            <person name="Wu L."/>
            <person name="Ma J."/>
        </authorList>
    </citation>
    <scope>NUCLEOTIDE SEQUENCE [LARGE SCALE GENOMIC DNA]</scope>
    <source>
        <strain evidence="4">CECT 8472</strain>
    </source>
</reference>
<dbReference type="RefSeq" id="WP_382422245.1">
    <property type="nucleotide sequence ID" value="NZ_JBHSCW010000004.1"/>
</dbReference>
<dbReference type="NCBIfam" id="TIGR00251">
    <property type="entry name" value="DUF167 family protein"/>
    <property type="match status" value="1"/>
</dbReference>
<dbReference type="Proteomes" id="UP001595799">
    <property type="component" value="Unassembled WGS sequence"/>
</dbReference>
<organism evidence="3 4">
    <name type="scientific">Fodinicurvata halophila</name>
    <dbReference type="NCBI Taxonomy" id="1419723"/>
    <lineage>
        <taxon>Bacteria</taxon>
        <taxon>Pseudomonadati</taxon>
        <taxon>Pseudomonadota</taxon>
        <taxon>Alphaproteobacteria</taxon>
        <taxon>Rhodospirillales</taxon>
        <taxon>Rhodovibrionaceae</taxon>
        <taxon>Fodinicurvata</taxon>
    </lineage>
</organism>
<dbReference type="Pfam" id="PF02594">
    <property type="entry name" value="DUF167"/>
    <property type="match status" value="1"/>
</dbReference>
<dbReference type="SUPFAM" id="SSF69786">
    <property type="entry name" value="YggU-like"/>
    <property type="match status" value="1"/>
</dbReference>
<dbReference type="EMBL" id="JBHSCW010000004">
    <property type="protein sequence ID" value="MFC4351900.1"/>
    <property type="molecule type" value="Genomic_DNA"/>
</dbReference>
<comment type="similarity">
    <text evidence="1 2">Belongs to the UPF0235 family.</text>
</comment>
<evidence type="ECO:0000256" key="2">
    <source>
        <dbReference type="HAMAP-Rule" id="MF_00634"/>
    </source>
</evidence>
<dbReference type="Gene3D" id="3.30.1200.10">
    <property type="entry name" value="YggU-like"/>
    <property type="match status" value="1"/>
</dbReference>
<protein>
    <recommendedName>
        <fullName evidence="2">UPF0235 protein ACFOW6_10140</fullName>
    </recommendedName>
</protein>
<evidence type="ECO:0000313" key="4">
    <source>
        <dbReference type="Proteomes" id="UP001595799"/>
    </source>
</evidence>
<dbReference type="InterPro" id="IPR036591">
    <property type="entry name" value="YggU-like_sf"/>
</dbReference>
<evidence type="ECO:0000256" key="1">
    <source>
        <dbReference type="ARBA" id="ARBA00010364"/>
    </source>
</evidence>
<keyword evidence="4" id="KW-1185">Reference proteome</keyword>
<dbReference type="PANTHER" id="PTHR13420:SF7">
    <property type="entry name" value="UPF0235 PROTEIN C15ORF40"/>
    <property type="match status" value="1"/>
</dbReference>
<accession>A0ABV8ULY4</accession>
<dbReference type="PANTHER" id="PTHR13420">
    <property type="entry name" value="UPF0235 PROTEIN C15ORF40"/>
    <property type="match status" value="1"/>
</dbReference>
<dbReference type="HAMAP" id="MF_00634">
    <property type="entry name" value="UPF0235"/>
    <property type="match status" value="1"/>
</dbReference>
<name>A0ABV8ULY4_9PROT</name>
<dbReference type="SMART" id="SM01152">
    <property type="entry name" value="DUF167"/>
    <property type="match status" value="1"/>
</dbReference>
<proteinExistence type="inferred from homology"/>
<evidence type="ECO:0000313" key="3">
    <source>
        <dbReference type="EMBL" id="MFC4351900.1"/>
    </source>
</evidence>
<gene>
    <name evidence="3" type="ORF">ACFOW6_10140</name>
</gene>
<sequence length="95" mass="10640">MRLRVRLTPRASRNMLEGVVRDAEGRALLQLRLKAPPVEGAANTALIAFLATELKLRKRDIDLVSGTKSRVKILQLNGDPSELVRRLERWIAQAA</sequence>
<comment type="caution">
    <text evidence="3">The sequence shown here is derived from an EMBL/GenBank/DDBJ whole genome shotgun (WGS) entry which is preliminary data.</text>
</comment>